<feature type="domain" description="Low molecular weight protein antigen 6 PH" evidence="1">
    <location>
        <begin position="62"/>
        <end position="117"/>
    </location>
</feature>
<organism evidence="2 3">
    <name type="scientific">Pengzhenrongella sicca</name>
    <dbReference type="NCBI Taxonomy" id="2819238"/>
    <lineage>
        <taxon>Bacteria</taxon>
        <taxon>Bacillati</taxon>
        <taxon>Actinomycetota</taxon>
        <taxon>Actinomycetes</taxon>
        <taxon>Micrococcales</taxon>
        <taxon>Pengzhenrongella</taxon>
    </lineage>
</organism>
<dbReference type="Proteomes" id="UP000663937">
    <property type="component" value="Chromosome"/>
</dbReference>
<dbReference type="KEGG" id="psic:J4E96_16055"/>
<gene>
    <name evidence="2" type="ORF">J4E96_16055</name>
</gene>
<sequence length="206" mass="20930">MSSAPSGQVFRPRSALPVAVVLALGALAWAGSAVVDDGAAGLLRQLPAIVLATTAAAAVLVRPTVTVGPAGVALRGVLRDVDVPWAELAEVRTQYALTLVTRDGRRFAAWAAPAAGRFADARLTPREVAAMGLDPARELPTVSGSVETPSGAVADWVRRAWDRAPEDEPPGAASGGPGPGVRTRPARAVLAAVGIAAALWLARSVG</sequence>
<evidence type="ECO:0000313" key="2">
    <source>
        <dbReference type="EMBL" id="QTE28828.1"/>
    </source>
</evidence>
<dbReference type="InterPro" id="IPR019692">
    <property type="entry name" value="CFP-6_PH"/>
</dbReference>
<protein>
    <submittedName>
        <fullName evidence="2">PH domain-containing protein</fullName>
    </submittedName>
</protein>
<reference evidence="2" key="1">
    <citation type="submission" date="2021-03" db="EMBL/GenBank/DDBJ databases">
        <title>Pengzhenrongella sicca gen. nov., sp. nov., a new member of suborder Micrococcineae isolated from High-Arctic tundra soil.</title>
        <authorList>
            <person name="Peng F."/>
        </authorList>
    </citation>
    <scope>NUCLEOTIDE SEQUENCE</scope>
    <source>
        <strain evidence="2">LRZ-2</strain>
    </source>
</reference>
<dbReference type="RefSeq" id="WP_227423078.1">
    <property type="nucleotide sequence ID" value="NZ_CP071868.1"/>
</dbReference>
<dbReference type="Pfam" id="PF10756">
    <property type="entry name" value="bPH_6"/>
    <property type="match status" value="1"/>
</dbReference>
<dbReference type="AlphaFoldDB" id="A0A8A4ZGQ3"/>
<proteinExistence type="predicted"/>
<accession>A0A8A4ZGQ3</accession>
<keyword evidence="3" id="KW-1185">Reference proteome</keyword>
<evidence type="ECO:0000313" key="3">
    <source>
        <dbReference type="Proteomes" id="UP000663937"/>
    </source>
</evidence>
<evidence type="ECO:0000259" key="1">
    <source>
        <dbReference type="Pfam" id="PF10756"/>
    </source>
</evidence>
<dbReference type="EMBL" id="CP071868">
    <property type="protein sequence ID" value="QTE28828.1"/>
    <property type="molecule type" value="Genomic_DNA"/>
</dbReference>
<name>A0A8A4ZGQ3_9MICO</name>